<dbReference type="EMBL" id="BLXT01001274">
    <property type="protein sequence ID" value="GFN83980.1"/>
    <property type="molecule type" value="Genomic_DNA"/>
</dbReference>
<evidence type="ECO:0000313" key="1">
    <source>
        <dbReference type="EMBL" id="GFN83980.1"/>
    </source>
</evidence>
<organism evidence="1 2">
    <name type="scientific">Plakobranchus ocellatus</name>
    <dbReference type="NCBI Taxonomy" id="259542"/>
    <lineage>
        <taxon>Eukaryota</taxon>
        <taxon>Metazoa</taxon>
        <taxon>Spiralia</taxon>
        <taxon>Lophotrochozoa</taxon>
        <taxon>Mollusca</taxon>
        <taxon>Gastropoda</taxon>
        <taxon>Heterobranchia</taxon>
        <taxon>Euthyneura</taxon>
        <taxon>Panpulmonata</taxon>
        <taxon>Sacoglossa</taxon>
        <taxon>Placobranchoidea</taxon>
        <taxon>Plakobranchidae</taxon>
        <taxon>Plakobranchus</taxon>
    </lineage>
</organism>
<dbReference type="AlphaFoldDB" id="A0AAV3YNK3"/>
<evidence type="ECO:0000313" key="2">
    <source>
        <dbReference type="Proteomes" id="UP000735302"/>
    </source>
</evidence>
<reference evidence="1 2" key="1">
    <citation type="journal article" date="2021" name="Elife">
        <title>Chloroplast acquisition without the gene transfer in kleptoplastic sea slugs, Plakobranchus ocellatus.</title>
        <authorList>
            <person name="Maeda T."/>
            <person name="Takahashi S."/>
            <person name="Yoshida T."/>
            <person name="Shimamura S."/>
            <person name="Takaki Y."/>
            <person name="Nagai Y."/>
            <person name="Toyoda A."/>
            <person name="Suzuki Y."/>
            <person name="Arimoto A."/>
            <person name="Ishii H."/>
            <person name="Satoh N."/>
            <person name="Nishiyama T."/>
            <person name="Hasebe M."/>
            <person name="Maruyama T."/>
            <person name="Minagawa J."/>
            <person name="Obokata J."/>
            <person name="Shigenobu S."/>
        </authorList>
    </citation>
    <scope>NUCLEOTIDE SEQUENCE [LARGE SCALE GENOMIC DNA]</scope>
</reference>
<dbReference type="Proteomes" id="UP000735302">
    <property type="component" value="Unassembled WGS sequence"/>
</dbReference>
<accession>A0AAV3YNK3</accession>
<protein>
    <submittedName>
        <fullName evidence="1">Uncharacterized protein</fullName>
    </submittedName>
</protein>
<name>A0AAV3YNK3_9GAST</name>
<sequence length="109" mass="12106">MEVETKLGLCLFNVELLDQENNANPNVQDETYPIAQDDLALLEIQSSISEYASEGLINNPDFAGASTTLEQIGNSFVQLYNMGKLCPVINPKDGDILEFVYNPPIQIKR</sequence>
<comment type="caution">
    <text evidence="1">The sequence shown here is derived from an EMBL/GenBank/DDBJ whole genome shotgun (WGS) entry which is preliminary data.</text>
</comment>
<gene>
    <name evidence="1" type="ORF">PoB_001048600</name>
</gene>
<proteinExistence type="predicted"/>
<keyword evidence="2" id="KW-1185">Reference proteome</keyword>